<dbReference type="PANTHER" id="PTHR43671:SF98">
    <property type="entry name" value="SERINE_THREONINE-PROTEIN KINASE NEK11"/>
    <property type="match status" value="1"/>
</dbReference>
<dbReference type="EC" id="2.7.11.1" evidence="1"/>
<evidence type="ECO:0000256" key="4">
    <source>
        <dbReference type="ARBA" id="ARBA00022741"/>
    </source>
</evidence>
<dbReference type="GeneID" id="28769107"/>
<dbReference type="InterPro" id="IPR000719">
    <property type="entry name" value="Prot_kinase_dom"/>
</dbReference>
<dbReference type="RefSeq" id="XP_018032148.1">
    <property type="nucleotide sequence ID" value="XM_018185621.1"/>
</dbReference>
<dbReference type="GO" id="GO:0004674">
    <property type="term" value="F:protein serine/threonine kinase activity"/>
    <property type="evidence" value="ECO:0007669"/>
    <property type="project" value="UniProtKB-KW"/>
</dbReference>
<evidence type="ECO:0000259" key="10">
    <source>
        <dbReference type="PROSITE" id="PS50011"/>
    </source>
</evidence>
<dbReference type="Gene3D" id="1.10.510.10">
    <property type="entry name" value="Transferase(Phosphotransferase) domain 1"/>
    <property type="match status" value="1"/>
</dbReference>
<comment type="catalytic activity">
    <reaction evidence="8">
        <text>L-seryl-[protein] + ATP = O-phospho-L-seryl-[protein] + ADP + H(+)</text>
        <dbReference type="Rhea" id="RHEA:17989"/>
        <dbReference type="Rhea" id="RHEA-COMP:9863"/>
        <dbReference type="Rhea" id="RHEA-COMP:11604"/>
        <dbReference type="ChEBI" id="CHEBI:15378"/>
        <dbReference type="ChEBI" id="CHEBI:29999"/>
        <dbReference type="ChEBI" id="CHEBI:30616"/>
        <dbReference type="ChEBI" id="CHEBI:83421"/>
        <dbReference type="ChEBI" id="CHEBI:456216"/>
        <dbReference type="EC" id="2.7.11.1"/>
    </reaction>
</comment>
<proteinExistence type="predicted"/>
<evidence type="ECO:0000313" key="11">
    <source>
        <dbReference type="EMBL" id="OAG01783.1"/>
    </source>
</evidence>
<name>A0A177C2A9_9PLEO</name>
<accession>A0A177C2A9</accession>
<evidence type="ECO:0000256" key="3">
    <source>
        <dbReference type="ARBA" id="ARBA00022679"/>
    </source>
</evidence>
<keyword evidence="6" id="KW-0067">ATP-binding</keyword>
<organism evidence="11 12">
    <name type="scientific">Paraphaeosphaeria sporulosa</name>
    <dbReference type="NCBI Taxonomy" id="1460663"/>
    <lineage>
        <taxon>Eukaryota</taxon>
        <taxon>Fungi</taxon>
        <taxon>Dikarya</taxon>
        <taxon>Ascomycota</taxon>
        <taxon>Pezizomycotina</taxon>
        <taxon>Dothideomycetes</taxon>
        <taxon>Pleosporomycetidae</taxon>
        <taxon>Pleosporales</taxon>
        <taxon>Massarineae</taxon>
        <taxon>Didymosphaeriaceae</taxon>
        <taxon>Paraphaeosphaeria</taxon>
    </lineage>
</organism>
<dbReference type="InParanoid" id="A0A177C2A9"/>
<reference evidence="11 12" key="1">
    <citation type="submission" date="2016-05" db="EMBL/GenBank/DDBJ databases">
        <title>Comparative analysis of secretome profiles of manganese(II)-oxidizing ascomycete fungi.</title>
        <authorList>
            <consortium name="DOE Joint Genome Institute"/>
            <person name="Zeiner C.A."/>
            <person name="Purvine S.O."/>
            <person name="Zink E.M."/>
            <person name="Wu S."/>
            <person name="Pasa-Tolic L."/>
            <person name="Chaput D.L."/>
            <person name="Haridas S."/>
            <person name="Grigoriev I.V."/>
            <person name="Santelli C.M."/>
            <person name="Hansel C.M."/>
        </authorList>
    </citation>
    <scope>NUCLEOTIDE SEQUENCE [LARGE SCALE GENOMIC DNA]</scope>
    <source>
        <strain evidence="11 12">AP3s5-JAC2a</strain>
    </source>
</reference>
<evidence type="ECO:0000256" key="7">
    <source>
        <dbReference type="ARBA" id="ARBA00047899"/>
    </source>
</evidence>
<dbReference type="OrthoDB" id="310217at2759"/>
<dbReference type="SUPFAM" id="SSF56112">
    <property type="entry name" value="Protein kinase-like (PK-like)"/>
    <property type="match status" value="1"/>
</dbReference>
<protein>
    <recommendedName>
        <fullName evidence="1">non-specific serine/threonine protein kinase</fullName>
        <ecNumber evidence="1">2.7.11.1</ecNumber>
    </recommendedName>
</protein>
<evidence type="ECO:0000256" key="6">
    <source>
        <dbReference type="ARBA" id="ARBA00022840"/>
    </source>
</evidence>
<dbReference type="EMBL" id="KV441557">
    <property type="protein sequence ID" value="OAG01783.1"/>
    <property type="molecule type" value="Genomic_DNA"/>
</dbReference>
<feature type="region of interest" description="Disordered" evidence="9">
    <location>
        <begin position="254"/>
        <end position="284"/>
    </location>
</feature>
<feature type="domain" description="Protein kinase" evidence="10">
    <location>
        <begin position="1"/>
        <end position="273"/>
    </location>
</feature>
<evidence type="ECO:0000256" key="5">
    <source>
        <dbReference type="ARBA" id="ARBA00022777"/>
    </source>
</evidence>
<evidence type="ECO:0000256" key="2">
    <source>
        <dbReference type="ARBA" id="ARBA00022527"/>
    </source>
</evidence>
<dbReference type="GO" id="GO:0005634">
    <property type="term" value="C:nucleus"/>
    <property type="evidence" value="ECO:0007669"/>
    <property type="project" value="TreeGrafter"/>
</dbReference>
<dbReference type="PROSITE" id="PS50011">
    <property type="entry name" value="PROTEIN_KINASE_DOM"/>
    <property type="match status" value="1"/>
</dbReference>
<gene>
    <name evidence="11" type="ORF">CC84DRAFT_218426</name>
</gene>
<feature type="compositionally biased region" description="Basic and acidic residues" evidence="9">
    <location>
        <begin position="254"/>
        <end position="282"/>
    </location>
</feature>
<evidence type="ECO:0000256" key="8">
    <source>
        <dbReference type="ARBA" id="ARBA00048679"/>
    </source>
</evidence>
<comment type="catalytic activity">
    <reaction evidence="7">
        <text>L-threonyl-[protein] + ATP = O-phospho-L-threonyl-[protein] + ADP + H(+)</text>
        <dbReference type="Rhea" id="RHEA:46608"/>
        <dbReference type="Rhea" id="RHEA-COMP:11060"/>
        <dbReference type="Rhea" id="RHEA-COMP:11605"/>
        <dbReference type="ChEBI" id="CHEBI:15378"/>
        <dbReference type="ChEBI" id="CHEBI:30013"/>
        <dbReference type="ChEBI" id="CHEBI:30616"/>
        <dbReference type="ChEBI" id="CHEBI:61977"/>
        <dbReference type="ChEBI" id="CHEBI:456216"/>
        <dbReference type="EC" id="2.7.11.1"/>
    </reaction>
</comment>
<keyword evidence="4" id="KW-0547">Nucleotide-binding</keyword>
<dbReference type="AlphaFoldDB" id="A0A177C2A9"/>
<dbReference type="SMART" id="SM00220">
    <property type="entry name" value="S_TKc"/>
    <property type="match status" value="1"/>
</dbReference>
<dbReference type="Proteomes" id="UP000077069">
    <property type="component" value="Unassembled WGS sequence"/>
</dbReference>
<dbReference type="InterPro" id="IPR050660">
    <property type="entry name" value="NEK_Ser/Thr_kinase"/>
</dbReference>
<evidence type="ECO:0000313" key="12">
    <source>
        <dbReference type="Proteomes" id="UP000077069"/>
    </source>
</evidence>
<dbReference type="Pfam" id="PF00069">
    <property type="entry name" value="Pkinase"/>
    <property type="match status" value="1"/>
</dbReference>
<dbReference type="PANTHER" id="PTHR43671">
    <property type="entry name" value="SERINE/THREONINE-PROTEIN KINASE NEK"/>
    <property type="match status" value="1"/>
</dbReference>
<evidence type="ECO:0000256" key="9">
    <source>
        <dbReference type="SAM" id="MobiDB-lite"/>
    </source>
</evidence>
<evidence type="ECO:0000256" key="1">
    <source>
        <dbReference type="ARBA" id="ARBA00012513"/>
    </source>
</evidence>
<keyword evidence="5 11" id="KW-0418">Kinase</keyword>
<sequence length="353" mass="39835">MIKDGTILQEITILKYLSSPSHENITKLVDHFVDKKLCKVSIYLKECSMGRLEALIESRYQGGELFNELDVWEWFIQLFSALTYCHYGPDPTARFAYNRPEDWENEWDRVFHWDIKVENILAHEATPKGMTTQYTLKLADFGCAVARRYIWVDTANDRKKTSWCTRRWTPPEYPQFVGRSDVWQLAAVVGCICNLMNVPFFDHAAPAPGYSVTLNNAIVESMKKDFRQRPKADEVLGHVRGKYKVKAEVLEKDPRPVPDKLDKVKKDRRERQLKRGLEKGSKEQQQQAAAAQALNRQAQVVGQWGVGNDGFGGPGPFAGAGWGGLGGRGGGPGNMQPFGRIGRGWYGSGGGMY</sequence>
<keyword evidence="2" id="KW-0723">Serine/threonine-protein kinase</keyword>
<keyword evidence="12" id="KW-1185">Reference proteome</keyword>
<dbReference type="InterPro" id="IPR011009">
    <property type="entry name" value="Kinase-like_dom_sf"/>
</dbReference>
<dbReference type="STRING" id="1460663.A0A177C2A9"/>
<dbReference type="GO" id="GO:0005524">
    <property type="term" value="F:ATP binding"/>
    <property type="evidence" value="ECO:0007669"/>
    <property type="project" value="UniProtKB-KW"/>
</dbReference>
<keyword evidence="3" id="KW-0808">Transferase</keyword>